<dbReference type="Proteomes" id="UP000030341">
    <property type="component" value="Chromosome 1"/>
</dbReference>
<dbReference type="HOGENOM" id="CLU_1015142_0_0_6"/>
<protein>
    <recommendedName>
        <fullName evidence="3">FHA domain-containing protein</fullName>
    </recommendedName>
</protein>
<dbReference type="eggNOG" id="COG1716">
    <property type="taxonomic scope" value="Bacteria"/>
</dbReference>
<dbReference type="RefSeq" id="WP_038640584.1">
    <property type="nucleotide sequence ID" value="NZ_CP009888.1"/>
</dbReference>
<sequence length="274" mass="31106">MNSAMLQVTECPDDVRLLSRMAIVGESGVALGGSIECDLILPAVEPNQDISTVYFCVKQDKQQSCYKLIIKVEGITVNQRPQIANSSVTLNDGDVIAVHGYTLLFSNDNTIDEAQSPAPTKTTEERSDFYDTVSGVEFDASNIFADLESELDQVAEQHTQSQEDEFVDYQAYQEADVAIPSSNNTQSVEKKLDKLLEVSQNPWIQQKQLLMMLDGIVDEFIKEFDPDIIEDMVGPPSRWNNKQWLAYKNYYQRKQREGHFKRQFKALLIECMQK</sequence>
<gene>
    <name evidence="1" type="ORF">OM33_07720</name>
</gene>
<name>A0A0A7EEM9_9GAMM</name>
<dbReference type="SUPFAM" id="SSF49879">
    <property type="entry name" value="SMAD/FHA domain"/>
    <property type="match status" value="1"/>
</dbReference>
<evidence type="ECO:0000313" key="1">
    <source>
        <dbReference type="EMBL" id="AIY65054.1"/>
    </source>
</evidence>
<dbReference type="AlphaFoldDB" id="A0A0A7EEM9"/>
<accession>A0A0A7EEM9</accession>
<organism evidence="1 2">
    <name type="scientific">Pseudoalteromonas piratica</name>
    <dbReference type="NCBI Taxonomy" id="1348114"/>
    <lineage>
        <taxon>Bacteria</taxon>
        <taxon>Pseudomonadati</taxon>
        <taxon>Pseudomonadota</taxon>
        <taxon>Gammaproteobacteria</taxon>
        <taxon>Alteromonadales</taxon>
        <taxon>Pseudoalteromonadaceae</taxon>
        <taxon>Pseudoalteromonas</taxon>
    </lineage>
</organism>
<dbReference type="STRING" id="1348114.OM33_07720"/>
<evidence type="ECO:0000313" key="2">
    <source>
        <dbReference type="Proteomes" id="UP000030341"/>
    </source>
</evidence>
<evidence type="ECO:0008006" key="3">
    <source>
        <dbReference type="Google" id="ProtNLM"/>
    </source>
</evidence>
<dbReference type="InterPro" id="IPR008984">
    <property type="entry name" value="SMAD_FHA_dom_sf"/>
</dbReference>
<proteinExistence type="predicted"/>
<reference evidence="1 2" key="1">
    <citation type="submission" date="2014-11" db="EMBL/GenBank/DDBJ databases">
        <title>Complete Genome Sequence of Pseudoalteromonas sp. Strain OCN003 Isolated from Kaneohe Bay, Oahu, Hawaii.</title>
        <authorList>
            <person name="Beurmann S."/>
            <person name="Videau P."/>
            <person name="Ushijima B."/>
            <person name="Smith A.M."/>
            <person name="Aeby G.S."/>
            <person name="Callahan S.M."/>
            <person name="Belcaid M."/>
        </authorList>
    </citation>
    <scope>NUCLEOTIDE SEQUENCE [LARGE SCALE GENOMIC DNA]</scope>
    <source>
        <strain evidence="1 2">OCN003</strain>
    </source>
</reference>
<keyword evidence="2" id="KW-1185">Reference proteome</keyword>
<dbReference type="EMBL" id="CP009888">
    <property type="protein sequence ID" value="AIY65054.1"/>
    <property type="molecule type" value="Genomic_DNA"/>
</dbReference>
<dbReference type="KEGG" id="pseo:OM33_07720"/>
<dbReference type="OrthoDB" id="273564at2"/>